<dbReference type="PANTHER" id="PTHR30480">
    <property type="entry name" value="BETA-HEXOSAMINIDASE-RELATED"/>
    <property type="match status" value="1"/>
</dbReference>
<sequence>MSAAAREWDRDVLGLMMAPIDGTDLPGWAGDALDAGLASIILFGHNTPDAQTARDLSRSIHARAPQALIAIDEEGGDVTRLQAATGSSLPTAWALGAIDDPALTLRAGEALGLLIAACDIDLALAPVLDVSTDPGNPVIGTRAFGDDPDLVARHGRAFADGLRAAGVGVCGKHFPGHGATSVDSHTALPLIDLDRAQLREQHLAPWEIAPRLDAVMTAHILVPALGEGPASLAPWSRALLDEMVYGGYRGLVITDALDMAAVAEDPGYGEAAVRAVEAGAHLLCLGTSLRRDDEQMLREAHDAICAAIESGRLPRDLVARRAADAARQIRALRVRRGAASTREREEGRRSLEQALEQIAQLGAAAAERAITLRQAALSGGPVCVVDARARADHASGTRPALLVPALRERGIDAILADYPQDMEGREVLVVTRLPKASPEEGERLAAVLAARPDAIVVHVGVPGAAPESRRQVRTLGSGLAMMRAAVGRMLAAGAGSGSRP</sequence>
<gene>
    <name evidence="5" type="ORF">Bequi_03020</name>
</gene>
<keyword evidence="3" id="KW-0326">Glycosidase</keyword>
<feature type="domain" description="Glycoside hydrolase family 3 N-terminal" evidence="4">
    <location>
        <begin position="34"/>
        <end position="322"/>
    </location>
</feature>
<dbReference type="SUPFAM" id="SSF51445">
    <property type="entry name" value="(Trans)glycosidases"/>
    <property type="match status" value="1"/>
</dbReference>
<dbReference type="RefSeq" id="WP_249736468.1">
    <property type="nucleotide sequence ID" value="NZ_JAKNCJ010000001.1"/>
</dbReference>
<evidence type="ECO:0000256" key="1">
    <source>
        <dbReference type="ARBA" id="ARBA00005336"/>
    </source>
</evidence>
<evidence type="ECO:0000256" key="3">
    <source>
        <dbReference type="ARBA" id="ARBA00023295"/>
    </source>
</evidence>
<evidence type="ECO:0000259" key="4">
    <source>
        <dbReference type="Pfam" id="PF00933"/>
    </source>
</evidence>
<dbReference type="Gene3D" id="3.20.20.300">
    <property type="entry name" value="Glycoside hydrolase, family 3, N-terminal domain"/>
    <property type="match status" value="1"/>
</dbReference>
<dbReference type="Pfam" id="PF00933">
    <property type="entry name" value="Glyco_hydro_3"/>
    <property type="match status" value="1"/>
</dbReference>
<protein>
    <submittedName>
        <fullName evidence="5">Beta-glucosidase</fullName>
    </submittedName>
</protein>
<evidence type="ECO:0000313" key="5">
    <source>
        <dbReference type="EMBL" id="MCL6422363.1"/>
    </source>
</evidence>
<dbReference type="InterPro" id="IPR050226">
    <property type="entry name" value="NagZ_Beta-hexosaminidase"/>
</dbReference>
<dbReference type="InterPro" id="IPR036962">
    <property type="entry name" value="Glyco_hydro_3_N_sf"/>
</dbReference>
<dbReference type="InterPro" id="IPR017853">
    <property type="entry name" value="GH"/>
</dbReference>
<dbReference type="EMBL" id="JAKNCJ010000001">
    <property type="protein sequence ID" value="MCL6422363.1"/>
    <property type="molecule type" value="Genomic_DNA"/>
</dbReference>
<keyword evidence="2" id="KW-0378">Hydrolase</keyword>
<keyword evidence="6" id="KW-1185">Reference proteome</keyword>
<name>A0ABT0QYW0_9MICO</name>
<organism evidence="5 6">
    <name type="scientific">Brachybacterium equifaecis</name>
    <dbReference type="NCBI Taxonomy" id="2910770"/>
    <lineage>
        <taxon>Bacteria</taxon>
        <taxon>Bacillati</taxon>
        <taxon>Actinomycetota</taxon>
        <taxon>Actinomycetes</taxon>
        <taxon>Micrococcales</taxon>
        <taxon>Dermabacteraceae</taxon>
        <taxon>Brachybacterium</taxon>
    </lineage>
</organism>
<dbReference type="InterPro" id="IPR001764">
    <property type="entry name" value="Glyco_hydro_3_N"/>
</dbReference>
<reference evidence="5" key="1">
    <citation type="submission" date="2022-02" db="EMBL/GenBank/DDBJ databases">
        <authorList>
            <person name="Lee M."/>
            <person name="Kim S.-J."/>
            <person name="Jung M.-Y."/>
        </authorList>
    </citation>
    <scope>NUCLEOTIDE SEQUENCE</scope>
    <source>
        <strain evidence="5">JHP9</strain>
    </source>
</reference>
<dbReference type="PANTHER" id="PTHR30480:SF16">
    <property type="entry name" value="GLYCOSIDE HYDROLASE FAMILY 3 DOMAIN PROTEIN"/>
    <property type="match status" value="1"/>
</dbReference>
<comment type="similarity">
    <text evidence="1">Belongs to the glycosyl hydrolase 3 family.</text>
</comment>
<evidence type="ECO:0000256" key="2">
    <source>
        <dbReference type="ARBA" id="ARBA00022801"/>
    </source>
</evidence>
<evidence type="ECO:0000313" key="6">
    <source>
        <dbReference type="Proteomes" id="UP001203761"/>
    </source>
</evidence>
<comment type="caution">
    <text evidence="5">The sequence shown here is derived from an EMBL/GenBank/DDBJ whole genome shotgun (WGS) entry which is preliminary data.</text>
</comment>
<dbReference type="Proteomes" id="UP001203761">
    <property type="component" value="Unassembled WGS sequence"/>
</dbReference>
<accession>A0ABT0QYW0</accession>
<proteinExistence type="inferred from homology"/>